<dbReference type="Pfam" id="PF00534">
    <property type="entry name" value="Glycos_transf_1"/>
    <property type="match status" value="1"/>
</dbReference>
<evidence type="ECO:0000259" key="4">
    <source>
        <dbReference type="Pfam" id="PF13579"/>
    </source>
</evidence>
<evidence type="ECO:0000256" key="2">
    <source>
        <dbReference type="ARBA" id="ARBA00022679"/>
    </source>
</evidence>
<feature type="domain" description="Glycosyltransferase subfamily 4-like N-terminal" evidence="4">
    <location>
        <begin position="17"/>
        <end position="177"/>
    </location>
</feature>
<dbReference type="PANTHER" id="PTHR12526:SF636">
    <property type="entry name" value="BLL3647 PROTEIN"/>
    <property type="match status" value="1"/>
</dbReference>
<dbReference type="InterPro" id="IPR001296">
    <property type="entry name" value="Glyco_trans_1"/>
</dbReference>
<dbReference type="Pfam" id="PF13579">
    <property type="entry name" value="Glyco_trans_4_4"/>
    <property type="match status" value="1"/>
</dbReference>
<accession>A0ABP7KTQ5</accession>
<sequence>MRVLSVVTLISPNGEYGGPVRVALNQAAALRSDGHDVVVAGGARGFGRQLPREADGVPLKLFAAKTIVPGTGFAGLATPGLQRWIKQAASGFDVVHVHAARDLITLPLAGWLQQAGIPYVLQTHGMIDRSSHPLARPLDAMLTRRVLAGARTVFYLTARERQDLIDVGGAQLRLRELVNGVPASDRLASTDRGDATEVLFLARLAPRKRPLAFVEMAQRLSASFPDVTFTLVGPNEGEGAAVTHRIGTGTGSGTTRPQIAWEGPIAPELTRERMSRASIYVLPSVNEPFPMSVLEAMSLGLPVVITDTCGLAPAVQETGSGLVVDDTVDALTDAVSSLLRDPSRAHSMGEAGEALSRDRFGMPAIAAALTDAYRS</sequence>
<feature type="domain" description="Glycosyl transferase family 1" evidence="3">
    <location>
        <begin position="193"/>
        <end position="353"/>
    </location>
</feature>
<evidence type="ECO:0000313" key="6">
    <source>
        <dbReference type="Proteomes" id="UP001501803"/>
    </source>
</evidence>
<dbReference type="SUPFAM" id="SSF53756">
    <property type="entry name" value="UDP-Glycosyltransferase/glycogen phosphorylase"/>
    <property type="match status" value="1"/>
</dbReference>
<keyword evidence="6" id="KW-1185">Reference proteome</keyword>
<name>A0ABP7KTQ5_9MICO</name>
<dbReference type="EMBL" id="BAABCN010000010">
    <property type="protein sequence ID" value="GAA3887004.1"/>
    <property type="molecule type" value="Genomic_DNA"/>
</dbReference>
<reference evidence="6" key="1">
    <citation type="journal article" date="2019" name="Int. J. Syst. Evol. Microbiol.">
        <title>The Global Catalogue of Microorganisms (GCM) 10K type strain sequencing project: providing services to taxonomists for standard genome sequencing and annotation.</title>
        <authorList>
            <consortium name="The Broad Institute Genomics Platform"/>
            <consortium name="The Broad Institute Genome Sequencing Center for Infectious Disease"/>
            <person name="Wu L."/>
            <person name="Ma J."/>
        </authorList>
    </citation>
    <scope>NUCLEOTIDE SEQUENCE [LARGE SCALE GENOMIC DNA]</scope>
    <source>
        <strain evidence="6">JCM 17021</strain>
    </source>
</reference>
<keyword evidence="1" id="KW-0328">Glycosyltransferase</keyword>
<dbReference type="Proteomes" id="UP001501803">
    <property type="component" value="Unassembled WGS sequence"/>
</dbReference>
<evidence type="ECO:0000256" key="1">
    <source>
        <dbReference type="ARBA" id="ARBA00022676"/>
    </source>
</evidence>
<comment type="caution">
    <text evidence="5">The sequence shown here is derived from an EMBL/GenBank/DDBJ whole genome shotgun (WGS) entry which is preliminary data.</text>
</comment>
<dbReference type="Gene3D" id="3.40.50.2000">
    <property type="entry name" value="Glycogen Phosphorylase B"/>
    <property type="match status" value="2"/>
</dbReference>
<dbReference type="InterPro" id="IPR028098">
    <property type="entry name" value="Glyco_trans_4-like_N"/>
</dbReference>
<dbReference type="PANTHER" id="PTHR12526">
    <property type="entry name" value="GLYCOSYLTRANSFERASE"/>
    <property type="match status" value="1"/>
</dbReference>
<dbReference type="RefSeq" id="WP_345068398.1">
    <property type="nucleotide sequence ID" value="NZ_BAABCN010000010.1"/>
</dbReference>
<keyword evidence="2" id="KW-0808">Transferase</keyword>
<evidence type="ECO:0000259" key="3">
    <source>
        <dbReference type="Pfam" id="PF00534"/>
    </source>
</evidence>
<proteinExistence type="predicted"/>
<gene>
    <name evidence="5" type="ORF">GCM10022381_31320</name>
</gene>
<protein>
    <submittedName>
        <fullName evidence="5">Glycosyltransferase</fullName>
    </submittedName>
</protein>
<organism evidence="5 6">
    <name type="scientific">Leifsonia kafniensis</name>
    <dbReference type="NCBI Taxonomy" id="475957"/>
    <lineage>
        <taxon>Bacteria</taxon>
        <taxon>Bacillati</taxon>
        <taxon>Actinomycetota</taxon>
        <taxon>Actinomycetes</taxon>
        <taxon>Micrococcales</taxon>
        <taxon>Microbacteriaceae</taxon>
        <taxon>Leifsonia</taxon>
    </lineage>
</organism>
<evidence type="ECO:0000313" key="5">
    <source>
        <dbReference type="EMBL" id="GAA3887004.1"/>
    </source>
</evidence>